<sequence length="78" mass="9308">MIAVVIILLLLLFSGWMLLYKHFKALRSANISLVKGEQREASLLFELGEIKEKNRKLEDKLRKVQYELYYEKQKEGHR</sequence>
<keyword evidence="2" id="KW-1185">Reference proteome</keyword>
<accession>A0ABS5J4P8</accession>
<dbReference type="EMBL" id="JAGTXB010000012">
    <property type="protein sequence ID" value="MBS0030181.1"/>
    <property type="molecule type" value="Genomic_DNA"/>
</dbReference>
<gene>
    <name evidence="1" type="ORF">KE626_22840</name>
</gene>
<comment type="caution">
    <text evidence="1">The sequence shown here is derived from an EMBL/GenBank/DDBJ whole genome shotgun (WGS) entry which is preliminary data.</text>
</comment>
<dbReference type="Proteomes" id="UP000676386">
    <property type="component" value="Unassembled WGS sequence"/>
</dbReference>
<name>A0ABS5J4P8_9BACT</name>
<protein>
    <submittedName>
        <fullName evidence="1">Uncharacterized protein</fullName>
    </submittedName>
</protein>
<dbReference type="RefSeq" id="WP_211975318.1">
    <property type="nucleotide sequence ID" value="NZ_CBFHAM010000034.1"/>
</dbReference>
<proteinExistence type="predicted"/>
<evidence type="ECO:0000313" key="1">
    <source>
        <dbReference type="EMBL" id="MBS0030181.1"/>
    </source>
</evidence>
<organism evidence="1 2">
    <name type="scientific">Chitinophaga hostae</name>
    <dbReference type="NCBI Taxonomy" id="2831022"/>
    <lineage>
        <taxon>Bacteria</taxon>
        <taxon>Pseudomonadati</taxon>
        <taxon>Bacteroidota</taxon>
        <taxon>Chitinophagia</taxon>
        <taxon>Chitinophagales</taxon>
        <taxon>Chitinophagaceae</taxon>
        <taxon>Chitinophaga</taxon>
    </lineage>
</organism>
<reference evidence="1 2" key="1">
    <citation type="submission" date="2021-04" db="EMBL/GenBank/DDBJ databases">
        <title>Chitinophaga sp. nov., isolated from the rhizosphere soil.</title>
        <authorList>
            <person name="He S."/>
        </authorList>
    </citation>
    <scope>NUCLEOTIDE SEQUENCE [LARGE SCALE GENOMIC DNA]</scope>
    <source>
        <strain evidence="1 2">2R12</strain>
    </source>
</reference>
<evidence type="ECO:0000313" key="2">
    <source>
        <dbReference type="Proteomes" id="UP000676386"/>
    </source>
</evidence>